<reference evidence="5 6" key="1">
    <citation type="submission" date="2023-07" db="EMBL/GenBank/DDBJ databases">
        <title>Paenibacillus sp. JX-17 nov. isolated from soil.</title>
        <authorList>
            <person name="Wan Y."/>
            <person name="Liu B."/>
        </authorList>
    </citation>
    <scope>NUCLEOTIDE SEQUENCE [LARGE SCALE GENOMIC DNA]</scope>
    <source>
        <strain evidence="5 6">JX-17</strain>
    </source>
</reference>
<dbReference type="InterPro" id="IPR029063">
    <property type="entry name" value="SAM-dependent_MTases_sf"/>
</dbReference>
<dbReference type="Pfam" id="PF08241">
    <property type="entry name" value="Methyltransf_11"/>
    <property type="match status" value="1"/>
</dbReference>
<dbReference type="GO" id="GO:0008168">
    <property type="term" value="F:methyltransferase activity"/>
    <property type="evidence" value="ECO:0007669"/>
    <property type="project" value="UniProtKB-KW"/>
</dbReference>
<organism evidence="5 6">
    <name type="scientific">Paenibacillus lacisoli</name>
    <dbReference type="NCBI Taxonomy" id="3064525"/>
    <lineage>
        <taxon>Bacteria</taxon>
        <taxon>Bacillati</taxon>
        <taxon>Bacillota</taxon>
        <taxon>Bacilli</taxon>
        <taxon>Bacillales</taxon>
        <taxon>Paenibacillaceae</taxon>
        <taxon>Paenibacillus</taxon>
    </lineage>
</organism>
<keyword evidence="3 5" id="KW-0808">Transferase</keyword>
<dbReference type="PANTHER" id="PTHR44942:SF4">
    <property type="entry name" value="METHYLTRANSFERASE TYPE 11 DOMAIN-CONTAINING PROTEIN"/>
    <property type="match status" value="1"/>
</dbReference>
<feature type="domain" description="Methyltransferase type 11" evidence="4">
    <location>
        <begin position="47"/>
        <end position="141"/>
    </location>
</feature>
<sequence>MSHEYNQANVDRFLGFQDEYDRNRPKAPLLVTQLLSNYTGGRPSLVVDIGCGTGLSTFAWQGKADRIIGVEPSSDMIGKARTKLLDYAGSQITFVQGYSHQLDLPAGSADIITCSQSFHWMEPQSTLNEAARVLREGGIFAAYDCDWPPVLQWDVEAAYSQLIQKADRLAAELAEPSARASKRDKEQHLLHIQESGLFRYCREIVFHNTEPCNAERYIGILLSQGGLQSALKLGTQALDEDLQYFRGLVEQAFQERTLDILFSYRMRLGIK</sequence>
<name>A0ABT9CG00_9BACL</name>
<dbReference type="InterPro" id="IPR013216">
    <property type="entry name" value="Methyltransf_11"/>
</dbReference>
<dbReference type="SUPFAM" id="SSF53335">
    <property type="entry name" value="S-adenosyl-L-methionine-dependent methyltransferases"/>
    <property type="match status" value="1"/>
</dbReference>
<evidence type="ECO:0000256" key="3">
    <source>
        <dbReference type="ARBA" id="ARBA00022679"/>
    </source>
</evidence>
<dbReference type="EMBL" id="JAUQTB010000013">
    <property type="protein sequence ID" value="MDO7908209.1"/>
    <property type="molecule type" value="Genomic_DNA"/>
</dbReference>
<evidence type="ECO:0000256" key="1">
    <source>
        <dbReference type="ARBA" id="ARBA00008361"/>
    </source>
</evidence>
<dbReference type="RefSeq" id="WP_305025433.1">
    <property type="nucleotide sequence ID" value="NZ_JAUQTB010000013.1"/>
</dbReference>
<dbReference type="Proteomes" id="UP001240171">
    <property type="component" value="Unassembled WGS sequence"/>
</dbReference>
<keyword evidence="6" id="KW-1185">Reference proteome</keyword>
<dbReference type="CDD" id="cd02440">
    <property type="entry name" value="AdoMet_MTases"/>
    <property type="match status" value="1"/>
</dbReference>
<evidence type="ECO:0000259" key="4">
    <source>
        <dbReference type="Pfam" id="PF08241"/>
    </source>
</evidence>
<dbReference type="InterPro" id="IPR051052">
    <property type="entry name" value="Diverse_substrate_MTase"/>
</dbReference>
<comment type="similarity">
    <text evidence="1">Belongs to the methyltransferase superfamily.</text>
</comment>
<evidence type="ECO:0000256" key="2">
    <source>
        <dbReference type="ARBA" id="ARBA00022603"/>
    </source>
</evidence>
<evidence type="ECO:0000313" key="6">
    <source>
        <dbReference type="Proteomes" id="UP001240171"/>
    </source>
</evidence>
<evidence type="ECO:0000313" key="5">
    <source>
        <dbReference type="EMBL" id="MDO7908209.1"/>
    </source>
</evidence>
<dbReference type="EC" id="2.1.-.-" evidence="5"/>
<proteinExistence type="inferred from homology"/>
<dbReference type="Gene3D" id="3.40.50.150">
    <property type="entry name" value="Vaccinia Virus protein VP39"/>
    <property type="match status" value="1"/>
</dbReference>
<protein>
    <submittedName>
        <fullName evidence="5">Class I SAM-dependent methyltransferase</fullName>
        <ecNumber evidence="5">2.1.-.-</ecNumber>
    </submittedName>
</protein>
<dbReference type="GO" id="GO:0032259">
    <property type="term" value="P:methylation"/>
    <property type="evidence" value="ECO:0007669"/>
    <property type="project" value="UniProtKB-KW"/>
</dbReference>
<keyword evidence="2 5" id="KW-0489">Methyltransferase</keyword>
<comment type="caution">
    <text evidence="5">The sequence shown here is derived from an EMBL/GenBank/DDBJ whole genome shotgun (WGS) entry which is preliminary data.</text>
</comment>
<accession>A0ABT9CG00</accession>
<dbReference type="PANTHER" id="PTHR44942">
    <property type="entry name" value="METHYLTRANSF_11 DOMAIN-CONTAINING PROTEIN"/>
    <property type="match status" value="1"/>
</dbReference>
<gene>
    <name evidence="5" type="ORF">Q5741_17540</name>
</gene>